<dbReference type="CDD" id="cd18604">
    <property type="entry name" value="ABC_6TM_VMR1_D2_like"/>
    <property type="match status" value="1"/>
</dbReference>
<accession>A0A2V5HJA2</accession>
<dbReference type="Pfam" id="PF00005">
    <property type="entry name" value="ABC_tran"/>
    <property type="match status" value="2"/>
</dbReference>
<feature type="transmembrane region" description="Helical" evidence="12">
    <location>
        <begin position="429"/>
        <end position="451"/>
    </location>
</feature>
<sequence>MLSQNSQALTIGSVALLLTTFSSIPAVKSIIARTRRTLTEQDDTATQKAAYRDEDGVATEESLLKFSDIWQRVAIVLFSSTGLLATLGLVILTTLKPHTRTPVFAWLQFAVWLLLLFQGAVFFVEPRSTERYTLGHFAFLGSTFTILVVGFELHSNDRTRHSLTDDQLWLSLTTVQLASAVARALASILLPRRPDVFHDGTLIDREFSGSALSRYSFAWASGLLNYTAKNRTLALTDLPKLRAQTRAESLHPRFEQAKQSRKTWQAIVRAHWPAIISTLLLTLLVGLLSIGPQLALLNILQALEGRGSGNWDPLGAVSWIVGLGFLMIISSLFEAWLLWVVCAKLFIPIYAEISALVFAKSMRRKDVKNVQKLKEKSNAAATTGNGSGTKEEEEEEEELDDEASVKKTRQSIINLAAVDGRRITQFTTFAYLIPSSIFKLILGCGFLIKILGWRSALSGIAVAVLVTPLNSFAAKRYTGAQVKLMKMRDQKLAIVTEVLQGIRQIKFSGLEAQWEARIREAREKELSALWRSFFFDIILMGIWILGPIGLSAVSLTVYAMLHGGLSASVAFTAMSVFSSLELSLAILPEIISQGLEAKVSADRIDTYMASSERVVTTIPADEVAFKNASVAWPSEQEAGTSEDTDRFVLRNLDLAFPKQGLSIVSGRTGSGKSLLLASILGEGDLLQGTVHVPVPPPIEDRFDERATSASWIIDSAIAYVAQIPWIENATIKDNILFGLPHDEARYRKTISACALQKDLEMLPDGDLTDIGANGVNLSGGQRWRVSFARALYSRAGILIMDDIFSALDAHTGRYVYENALTGELCQGRTRILVTHHVGLCLSRAEYWVELEDGNVRYAGLVTDDKRSNHPGHTLHEGDGGDETALLEEESVEQVISHTSHRRLSTVQQETTTKPPAAKKFVEDEKREVGSVRFSVYKAYFSIGGHRIRWYITGIVFLGYTSFLVGRSWWINVWTGSSSQTHASLKQYSMVTWQQPISNVNAAPLDSDLKMYLGIYIAVSVLACAMGTLRFYLILSMSVRAARNLFNRLTYAVLRAPMRWLDTVPLGRILNRFTSDFNSVDSIIGYQLAFVVTQMLNVCGIVVAGVLVSPLVIILAVILLIVCLSLALKYLAGAREVKRLESTAKSPIFEHFGSSLAGLVTIRAFSKADIYTGMIYKRINAHAQAWWAMLLFNRWLAFRMSVVGALFATLTAALIVSLPSISASLAGFALSFGLLFNTAIGMALRSYADVELSMNATERVIEYSKIELENQGGVEPPAAWPTEGRLEVQDLVVGYAPGLPPVLKGLSFAVEKNQRVGVVGRTGAGKSSLTLALFRILEAREGKVLIDGLDVAKLTLHSLRTRLAIIPQDPVLFSGTVRFNLDPFEEYTDAELYDALARVHLISQNDEEIAAAADTTNPMHCPNTNKFTSLSAPISEGGLNLSQGQRQLLCLARAIVSRPKIMFLDEATSAVDMETDALIQQSIRAEFGRNNTTLLVIAHRLSTIADFDRILVMDAGRAVEFGAPKELLKIENGVFRSLVDNSGEKEVLEKIIFRND</sequence>
<organism evidence="15 16">
    <name type="scientific">Aspergillus violaceofuscus (strain CBS 115571)</name>
    <dbReference type="NCBI Taxonomy" id="1450538"/>
    <lineage>
        <taxon>Eukaryota</taxon>
        <taxon>Fungi</taxon>
        <taxon>Dikarya</taxon>
        <taxon>Ascomycota</taxon>
        <taxon>Pezizomycotina</taxon>
        <taxon>Eurotiomycetes</taxon>
        <taxon>Eurotiomycetidae</taxon>
        <taxon>Eurotiales</taxon>
        <taxon>Aspergillaceae</taxon>
        <taxon>Aspergillus</taxon>
    </lineage>
</organism>
<evidence type="ECO:0000256" key="5">
    <source>
        <dbReference type="ARBA" id="ARBA00022737"/>
    </source>
</evidence>
<dbReference type="CDD" id="cd03244">
    <property type="entry name" value="ABCC_MRP_domain2"/>
    <property type="match status" value="1"/>
</dbReference>
<dbReference type="Gene3D" id="1.20.1560.10">
    <property type="entry name" value="ABC transporter type 1, transmembrane domain"/>
    <property type="match status" value="2"/>
</dbReference>
<dbReference type="InterPro" id="IPR003439">
    <property type="entry name" value="ABC_transporter-like_ATP-bd"/>
</dbReference>
<keyword evidence="16" id="KW-1185">Reference proteome</keyword>
<dbReference type="SUPFAM" id="SSF90123">
    <property type="entry name" value="ABC transporter transmembrane region"/>
    <property type="match status" value="2"/>
</dbReference>
<feature type="transmembrane region" description="Helical" evidence="12">
    <location>
        <begin position="1110"/>
        <end position="1131"/>
    </location>
</feature>
<feature type="domain" description="ABC transmembrane type-1" evidence="14">
    <location>
        <begin position="279"/>
        <end position="596"/>
    </location>
</feature>
<dbReference type="InterPro" id="IPR003593">
    <property type="entry name" value="AAA+_ATPase"/>
</dbReference>
<feature type="transmembrane region" description="Helical" evidence="12">
    <location>
        <begin position="311"/>
        <end position="330"/>
    </location>
</feature>
<feature type="transmembrane region" description="Helical" evidence="12">
    <location>
        <begin position="1195"/>
        <end position="1217"/>
    </location>
</feature>
<feature type="transmembrane region" description="Helical" evidence="12">
    <location>
        <begin position="533"/>
        <end position="561"/>
    </location>
</feature>
<keyword evidence="10" id="KW-0325">Glycoprotein</keyword>
<feature type="transmembrane region" description="Helical" evidence="12">
    <location>
        <begin position="168"/>
        <end position="190"/>
    </location>
</feature>
<evidence type="ECO:0000313" key="15">
    <source>
        <dbReference type="EMBL" id="PYI24525.1"/>
    </source>
</evidence>
<dbReference type="Gene3D" id="3.40.50.300">
    <property type="entry name" value="P-loop containing nucleotide triphosphate hydrolases"/>
    <property type="match status" value="2"/>
</dbReference>
<dbReference type="Pfam" id="PF00664">
    <property type="entry name" value="ABC_membrane"/>
    <property type="match status" value="2"/>
</dbReference>
<proteinExistence type="inferred from homology"/>
<evidence type="ECO:0000256" key="12">
    <source>
        <dbReference type="SAM" id="Phobius"/>
    </source>
</evidence>
<dbReference type="PROSITE" id="PS50893">
    <property type="entry name" value="ABC_TRANSPORTER_2"/>
    <property type="match status" value="2"/>
</dbReference>
<comment type="subcellular location">
    <subcellularLocation>
        <location evidence="1">Membrane</location>
        <topology evidence="1">Multi-pass membrane protein</topology>
    </subcellularLocation>
</comment>
<dbReference type="InterPro" id="IPR017871">
    <property type="entry name" value="ABC_transporter-like_CS"/>
</dbReference>
<feature type="transmembrane region" description="Helical" evidence="12">
    <location>
        <begin position="136"/>
        <end position="156"/>
    </location>
</feature>
<keyword evidence="7" id="KW-0067">ATP-binding</keyword>
<dbReference type="CDD" id="cd18596">
    <property type="entry name" value="ABC_6TM_VMR1_D1_like"/>
    <property type="match status" value="1"/>
</dbReference>
<dbReference type="InterPro" id="IPR027417">
    <property type="entry name" value="P-loop_NTPase"/>
</dbReference>
<feature type="transmembrane region" description="Helical" evidence="12">
    <location>
        <begin position="1223"/>
        <end position="1243"/>
    </location>
</feature>
<dbReference type="EMBL" id="KZ825102">
    <property type="protein sequence ID" value="PYI24525.1"/>
    <property type="molecule type" value="Genomic_DNA"/>
</dbReference>
<feature type="domain" description="ABC transporter" evidence="13">
    <location>
        <begin position="623"/>
        <end position="877"/>
    </location>
</feature>
<gene>
    <name evidence="15" type="ORF">BO99DRAFT_350099</name>
</gene>
<dbReference type="GO" id="GO:0016887">
    <property type="term" value="F:ATP hydrolysis activity"/>
    <property type="evidence" value="ECO:0007669"/>
    <property type="project" value="InterPro"/>
</dbReference>
<keyword evidence="9 12" id="KW-0472">Membrane</keyword>
<feature type="compositionally biased region" description="Acidic residues" evidence="11">
    <location>
        <begin position="391"/>
        <end position="402"/>
    </location>
</feature>
<evidence type="ECO:0000259" key="13">
    <source>
        <dbReference type="PROSITE" id="PS50893"/>
    </source>
</evidence>
<feature type="domain" description="ABC transmembrane type-1" evidence="14">
    <location>
        <begin position="996"/>
        <end position="1251"/>
    </location>
</feature>
<dbReference type="PANTHER" id="PTHR24223:SF456">
    <property type="entry name" value="MULTIDRUG RESISTANCE-ASSOCIATED PROTEIN LETHAL(2)03659"/>
    <property type="match status" value="1"/>
</dbReference>
<evidence type="ECO:0000256" key="10">
    <source>
        <dbReference type="ARBA" id="ARBA00023180"/>
    </source>
</evidence>
<keyword evidence="3" id="KW-0813">Transport</keyword>
<feature type="transmembrane region" description="Helical" evidence="12">
    <location>
        <begin position="1012"/>
        <end position="1034"/>
    </location>
</feature>
<evidence type="ECO:0000256" key="1">
    <source>
        <dbReference type="ARBA" id="ARBA00004141"/>
    </source>
</evidence>
<feature type="transmembrane region" description="Helical" evidence="12">
    <location>
        <begin position="69"/>
        <end position="92"/>
    </location>
</feature>
<feature type="transmembrane region" description="Helical" evidence="12">
    <location>
        <begin position="270"/>
        <end position="290"/>
    </location>
</feature>
<dbReference type="GO" id="GO:0140359">
    <property type="term" value="F:ABC-type transporter activity"/>
    <property type="evidence" value="ECO:0007669"/>
    <property type="project" value="InterPro"/>
</dbReference>
<name>A0A2V5HJA2_ASPV1</name>
<evidence type="ECO:0000256" key="4">
    <source>
        <dbReference type="ARBA" id="ARBA00022692"/>
    </source>
</evidence>
<dbReference type="InterPro" id="IPR011527">
    <property type="entry name" value="ABC1_TM_dom"/>
</dbReference>
<keyword evidence="6" id="KW-0547">Nucleotide-binding</keyword>
<evidence type="ECO:0000256" key="11">
    <source>
        <dbReference type="SAM" id="MobiDB-lite"/>
    </source>
</evidence>
<feature type="domain" description="ABC transporter" evidence="13">
    <location>
        <begin position="1285"/>
        <end position="1539"/>
    </location>
</feature>
<feature type="region of interest" description="Disordered" evidence="11">
    <location>
        <begin position="377"/>
        <end position="403"/>
    </location>
</feature>
<comment type="similarity">
    <text evidence="2">Belongs to the ABC transporter superfamily. ABCC family. Conjugate transporter (TC 3.A.1.208) subfamily.</text>
</comment>
<feature type="transmembrane region" description="Helical" evidence="12">
    <location>
        <begin position="947"/>
        <end position="969"/>
    </location>
</feature>
<dbReference type="PANTHER" id="PTHR24223">
    <property type="entry name" value="ATP-BINDING CASSETTE SUB-FAMILY C"/>
    <property type="match status" value="1"/>
</dbReference>
<dbReference type="STRING" id="1450538.A0A2V5HJA2"/>
<feature type="transmembrane region" description="Helical" evidence="12">
    <location>
        <begin position="567"/>
        <end position="587"/>
    </location>
</feature>
<dbReference type="InterPro" id="IPR036640">
    <property type="entry name" value="ABC1_TM_sf"/>
</dbReference>
<dbReference type="GO" id="GO:0016020">
    <property type="term" value="C:membrane"/>
    <property type="evidence" value="ECO:0007669"/>
    <property type="project" value="UniProtKB-SubCell"/>
</dbReference>
<evidence type="ECO:0000256" key="9">
    <source>
        <dbReference type="ARBA" id="ARBA00023136"/>
    </source>
</evidence>
<reference evidence="15 16" key="1">
    <citation type="submission" date="2018-02" db="EMBL/GenBank/DDBJ databases">
        <title>The genomes of Aspergillus section Nigri reveals drivers in fungal speciation.</title>
        <authorList>
            <consortium name="DOE Joint Genome Institute"/>
            <person name="Vesth T.C."/>
            <person name="Nybo J."/>
            <person name="Theobald S."/>
            <person name="Brandl J."/>
            <person name="Frisvad J.C."/>
            <person name="Nielsen K.F."/>
            <person name="Lyhne E.K."/>
            <person name="Kogle M.E."/>
            <person name="Kuo A."/>
            <person name="Riley R."/>
            <person name="Clum A."/>
            <person name="Nolan M."/>
            <person name="Lipzen A."/>
            <person name="Salamov A."/>
            <person name="Henrissat B."/>
            <person name="Wiebenga A."/>
            <person name="De vries R.P."/>
            <person name="Grigoriev I.V."/>
            <person name="Mortensen U.H."/>
            <person name="Andersen M.R."/>
            <person name="Baker S.E."/>
        </authorList>
    </citation>
    <scope>NUCLEOTIDE SEQUENCE [LARGE SCALE GENOMIC DNA]</scope>
    <source>
        <strain evidence="15 16">CBS 115571</strain>
    </source>
</reference>
<dbReference type="GO" id="GO:0005737">
    <property type="term" value="C:cytoplasm"/>
    <property type="evidence" value="ECO:0007669"/>
    <property type="project" value="UniProtKB-ARBA"/>
</dbReference>
<evidence type="ECO:0000256" key="8">
    <source>
        <dbReference type="ARBA" id="ARBA00022989"/>
    </source>
</evidence>
<dbReference type="FunFam" id="3.40.50.300:FF:000825">
    <property type="entry name" value="ABC bile acid transporter"/>
    <property type="match status" value="1"/>
</dbReference>
<dbReference type="SUPFAM" id="SSF52540">
    <property type="entry name" value="P-loop containing nucleoside triphosphate hydrolases"/>
    <property type="match status" value="2"/>
</dbReference>
<dbReference type="OMA" id="RFTADFH"/>
<evidence type="ECO:0000256" key="3">
    <source>
        <dbReference type="ARBA" id="ARBA00022448"/>
    </source>
</evidence>
<dbReference type="PROSITE" id="PS00211">
    <property type="entry name" value="ABC_TRANSPORTER_1"/>
    <property type="match status" value="1"/>
</dbReference>
<feature type="transmembrane region" description="Helical" evidence="12">
    <location>
        <begin position="457"/>
        <end position="478"/>
    </location>
</feature>
<dbReference type="CDD" id="cd03250">
    <property type="entry name" value="ABCC_MRP_domain1"/>
    <property type="match status" value="1"/>
</dbReference>
<keyword evidence="4 12" id="KW-0812">Transmembrane</keyword>
<evidence type="ECO:0000256" key="7">
    <source>
        <dbReference type="ARBA" id="ARBA00022840"/>
    </source>
</evidence>
<dbReference type="FunFam" id="1.20.1560.10:FF:000013">
    <property type="entry name" value="ABC transporter C family member 2"/>
    <property type="match status" value="1"/>
</dbReference>
<evidence type="ECO:0000259" key="14">
    <source>
        <dbReference type="PROSITE" id="PS50929"/>
    </source>
</evidence>
<evidence type="ECO:0000256" key="6">
    <source>
        <dbReference type="ARBA" id="ARBA00022741"/>
    </source>
</evidence>
<dbReference type="Proteomes" id="UP000249829">
    <property type="component" value="Unassembled WGS sequence"/>
</dbReference>
<evidence type="ECO:0000256" key="2">
    <source>
        <dbReference type="ARBA" id="ARBA00009726"/>
    </source>
</evidence>
<keyword evidence="5" id="KW-0677">Repeat</keyword>
<evidence type="ECO:0000313" key="16">
    <source>
        <dbReference type="Proteomes" id="UP000249829"/>
    </source>
</evidence>
<dbReference type="SMART" id="SM00382">
    <property type="entry name" value="AAA"/>
    <property type="match status" value="2"/>
</dbReference>
<feature type="transmembrane region" description="Helical" evidence="12">
    <location>
        <begin position="104"/>
        <end position="124"/>
    </location>
</feature>
<keyword evidence="8 12" id="KW-1133">Transmembrane helix</keyword>
<protein>
    <submittedName>
        <fullName evidence="15">P-loop containing nucleoside triphosphate hydrolase protein</fullName>
    </submittedName>
</protein>
<dbReference type="FunFam" id="3.40.50.300:FF:000610">
    <property type="entry name" value="Multidrug resistance-associated ABC transporter"/>
    <property type="match status" value="1"/>
</dbReference>
<dbReference type="InterPro" id="IPR050173">
    <property type="entry name" value="ABC_transporter_C-like"/>
</dbReference>
<dbReference type="PROSITE" id="PS50929">
    <property type="entry name" value="ABC_TM1F"/>
    <property type="match status" value="2"/>
</dbReference>
<dbReference type="GO" id="GO:0005524">
    <property type="term" value="F:ATP binding"/>
    <property type="evidence" value="ECO:0007669"/>
    <property type="project" value="UniProtKB-KW"/>
</dbReference>
<keyword evidence="15" id="KW-0378">Hydrolase</keyword>